<evidence type="ECO:0000256" key="2">
    <source>
        <dbReference type="PROSITE-ProRule" id="PRU00626"/>
    </source>
</evidence>
<dbReference type="Gene3D" id="3.30.110.60">
    <property type="entry name" value="YhbY-like"/>
    <property type="match status" value="1"/>
</dbReference>
<evidence type="ECO:0000256" key="1">
    <source>
        <dbReference type="ARBA" id="ARBA00022884"/>
    </source>
</evidence>
<feature type="domain" description="CRM" evidence="4">
    <location>
        <begin position="4"/>
        <end position="100"/>
    </location>
</feature>
<feature type="compositionally biased region" description="Basic and acidic residues" evidence="3">
    <location>
        <begin position="93"/>
        <end position="112"/>
    </location>
</feature>
<proteinExistence type="predicted"/>
<keyword evidence="1 2" id="KW-0694">RNA-binding</keyword>
<dbReference type="SMART" id="SM01103">
    <property type="entry name" value="CRS1_YhbY"/>
    <property type="match status" value="1"/>
</dbReference>
<dbReference type="OrthoDB" id="9797519at2"/>
<dbReference type="KEGG" id="phn:PAEH1_11775"/>
<feature type="region of interest" description="Disordered" evidence="3">
    <location>
        <begin position="119"/>
        <end position="138"/>
    </location>
</feature>
<dbReference type="InterPro" id="IPR051925">
    <property type="entry name" value="RNA-binding_domain"/>
</dbReference>
<dbReference type="PANTHER" id="PTHR40065">
    <property type="entry name" value="RNA-BINDING PROTEIN YHBY"/>
    <property type="match status" value="1"/>
</dbReference>
<dbReference type="PROSITE" id="PS51295">
    <property type="entry name" value="CRM"/>
    <property type="match status" value="1"/>
</dbReference>
<evidence type="ECO:0000313" key="5">
    <source>
        <dbReference type="EMBL" id="AQS52047.1"/>
    </source>
</evidence>
<evidence type="ECO:0000259" key="4">
    <source>
        <dbReference type="PROSITE" id="PS51295"/>
    </source>
</evidence>
<name>A0A1U9K1Y7_9BURK</name>
<gene>
    <name evidence="5" type="ORF">PAEH1_11775</name>
</gene>
<evidence type="ECO:0000256" key="3">
    <source>
        <dbReference type="SAM" id="MobiDB-lite"/>
    </source>
</evidence>
<organism evidence="5 6">
    <name type="scientific">Paenalcaligenes hominis</name>
    <dbReference type="NCBI Taxonomy" id="643674"/>
    <lineage>
        <taxon>Bacteria</taxon>
        <taxon>Pseudomonadati</taxon>
        <taxon>Pseudomonadota</taxon>
        <taxon>Betaproteobacteria</taxon>
        <taxon>Burkholderiales</taxon>
        <taxon>Alcaligenaceae</taxon>
        <taxon>Paenalcaligenes</taxon>
    </lineage>
</organism>
<feature type="region of interest" description="Disordered" evidence="3">
    <location>
        <begin position="93"/>
        <end position="113"/>
    </location>
</feature>
<dbReference type="GO" id="GO:0003723">
    <property type="term" value="F:RNA binding"/>
    <property type="evidence" value="ECO:0007669"/>
    <property type="project" value="UniProtKB-UniRule"/>
</dbReference>
<dbReference type="EMBL" id="CP019697">
    <property type="protein sequence ID" value="AQS52047.1"/>
    <property type="molecule type" value="Genomic_DNA"/>
</dbReference>
<dbReference type="SUPFAM" id="SSF75471">
    <property type="entry name" value="YhbY-like"/>
    <property type="match status" value="1"/>
</dbReference>
<dbReference type="Proteomes" id="UP000189369">
    <property type="component" value="Chromosome"/>
</dbReference>
<accession>A0A1U9K1Y7</accession>
<dbReference type="AlphaFoldDB" id="A0A1U9K1Y7"/>
<feature type="compositionally biased region" description="Basic residues" evidence="3">
    <location>
        <begin position="126"/>
        <end position="138"/>
    </location>
</feature>
<dbReference type="Pfam" id="PF01985">
    <property type="entry name" value="CRS1_YhbY"/>
    <property type="match status" value="1"/>
</dbReference>
<reference evidence="5 6" key="1">
    <citation type="submission" date="2017-01" db="EMBL/GenBank/DDBJ databases">
        <title>Complete Genome Sequence of Paenalcaligenes hominis, Isolated from a paraplegic Patient with neurogenic bladder.</title>
        <authorList>
            <person name="Mukhopadhyay R."/>
            <person name="Joaquin J."/>
            <person name="Hogue R."/>
            <person name="Kilaru A."/>
            <person name="Jospin G."/>
            <person name="Mars K."/>
            <person name="Eisen J.A."/>
            <person name="Chaturvedi V."/>
        </authorList>
    </citation>
    <scope>NUCLEOTIDE SEQUENCE [LARGE SCALE GENOMIC DNA]</scope>
    <source>
        <strain evidence="5 6">15S00501</strain>
    </source>
</reference>
<protein>
    <recommendedName>
        <fullName evidence="4">CRM domain-containing protein</fullName>
    </recommendedName>
</protein>
<dbReference type="STRING" id="643674.PAEH1_11775"/>
<dbReference type="InterPro" id="IPR035920">
    <property type="entry name" value="YhbY-like_sf"/>
</dbReference>
<dbReference type="InterPro" id="IPR001890">
    <property type="entry name" value="RNA-binding_CRM"/>
</dbReference>
<dbReference type="PANTHER" id="PTHR40065:SF3">
    <property type="entry name" value="RNA-BINDING PROTEIN YHBY"/>
    <property type="match status" value="1"/>
</dbReference>
<evidence type="ECO:0000313" key="6">
    <source>
        <dbReference type="Proteomes" id="UP000189369"/>
    </source>
</evidence>
<sequence>MPTLTITTQLRNQLRAAAHALRPVVLIGDNGLTEAVLKEIAVHLNVHQLIKIRVAGDDREARLAIYDQICNELGTEPINHVGKILTVYRQNPDRPDVLHGTEPESRAVRKANEAYTPKKLAAAGLKKTKGGKKVRVKR</sequence>